<dbReference type="InterPro" id="IPR038696">
    <property type="entry name" value="IalB_sf"/>
</dbReference>
<dbReference type="Gene3D" id="2.60.40.1880">
    <property type="entry name" value="Invasion associated locus B (IalB) protein"/>
    <property type="match status" value="1"/>
</dbReference>
<dbReference type="KEGG" id="thac:CSC3H3_15480"/>
<dbReference type="InterPro" id="IPR010642">
    <property type="entry name" value="Invasion_prot_B"/>
</dbReference>
<dbReference type="EMBL" id="CP024199">
    <property type="protein sequence ID" value="AUG53965.1"/>
    <property type="molecule type" value="Genomic_DNA"/>
</dbReference>
<organism evidence="3 5">
    <name type="scientific">Thalassospira marina</name>
    <dbReference type="NCBI Taxonomy" id="2048283"/>
    <lineage>
        <taxon>Bacteria</taxon>
        <taxon>Pseudomonadati</taxon>
        <taxon>Pseudomonadota</taxon>
        <taxon>Alphaproteobacteria</taxon>
        <taxon>Rhodospirillales</taxon>
        <taxon>Thalassospiraceae</taxon>
        <taxon>Thalassospira</taxon>
    </lineage>
</organism>
<feature type="chain" id="PRO_5014742622" description="Invasion-associated locus B family protein" evidence="1">
    <location>
        <begin position="32"/>
        <end position="182"/>
    </location>
</feature>
<reference evidence="3 5" key="1">
    <citation type="submission" date="2017-09" db="EMBL/GenBank/DDBJ databases">
        <title>Biodiversity and function of Thalassospira species in the particle-attached aromatic-hydrocarbon-degrading consortia from the surface seawater of the South China Sea.</title>
        <authorList>
            <person name="Dong C."/>
            <person name="Liu R."/>
            <person name="Shao Z."/>
        </authorList>
    </citation>
    <scope>NUCLEOTIDE SEQUENCE [LARGE SCALE GENOMIC DNA]</scope>
    <source>
        <strain evidence="3 5">CSC1P2</strain>
    </source>
</reference>
<keyword evidence="1" id="KW-0732">Signal</keyword>
<dbReference type="OrthoDB" id="8454302at2"/>
<dbReference type="EMBL" id="NWTK01000003">
    <property type="protein sequence ID" value="PKR55100.1"/>
    <property type="molecule type" value="Genomic_DNA"/>
</dbReference>
<evidence type="ECO:0008006" key="6">
    <source>
        <dbReference type="Google" id="ProtNLM"/>
    </source>
</evidence>
<gene>
    <name evidence="3" type="ORF">COO20_06865</name>
    <name evidence="2" type="ORF">CSC3H3_15480</name>
</gene>
<proteinExistence type="predicted"/>
<protein>
    <recommendedName>
        <fullName evidence="6">Invasion-associated locus B family protein</fullName>
    </recommendedName>
</protein>
<evidence type="ECO:0000256" key="1">
    <source>
        <dbReference type="SAM" id="SignalP"/>
    </source>
</evidence>
<name>A0A2N3KX87_9PROT</name>
<evidence type="ECO:0000313" key="5">
    <source>
        <dbReference type="Proteomes" id="UP000233597"/>
    </source>
</evidence>
<sequence length="182" mass="19432">MLFGKATLVRCVFAAVGAFMAISAASGPAMAQDAGKDPLWKKECDDKNPDRCQIGQQVFLQKDVDGKKETVGRILAVTVQKATNPKTKEEFTVLNMQLPLGVDLRPGIVIKVDDGQEIKVIYGKCTNAGCDAAMVMTDDLTKAMKAGATLFVGFRAWGNDQTQVIKASLTGFTAALNSIKAS</sequence>
<accession>A0A2N3KX87</accession>
<keyword evidence="4" id="KW-1185">Reference proteome</keyword>
<evidence type="ECO:0000313" key="3">
    <source>
        <dbReference type="EMBL" id="PKR55100.1"/>
    </source>
</evidence>
<dbReference type="AlphaFoldDB" id="A0A2N3KX87"/>
<evidence type="ECO:0000313" key="2">
    <source>
        <dbReference type="EMBL" id="AUG53965.1"/>
    </source>
</evidence>
<dbReference type="Proteomes" id="UP000233458">
    <property type="component" value="Chromosome"/>
</dbReference>
<dbReference type="RefSeq" id="WP_101264943.1">
    <property type="nucleotide sequence ID" value="NZ_CP024199.1"/>
</dbReference>
<reference evidence="2 4" key="2">
    <citation type="submission" date="2017-10" db="EMBL/GenBank/DDBJ databases">
        <title>Biodiversity and function of Thalassospira species in the particle-attached aromatic-hydrocarbon-degrading consortia from the surface seawater of the China South Sea.</title>
        <authorList>
            <person name="Dong C."/>
            <person name="Liu R."/>
            <person name="Shao Z."/>
        </authorList>
    </citation>
    <scope>NUCLEOTIDE SEQUENCE [LARGE SCALE GENOMIC DNA]</scope>
    <source>
        <strain evidence="2 4">CSC3H3</strain>
    </source>
</reference>
<dbReference type="Proteomes" id="UP000233597">
    <property type="component" value="Unassembled WGS sequence"/>
</dbReference>
<dbReference type="Pfam" id="PF06776">
    <property type="entry name" value="IalB"/>
    <property type="match status" value="1"/>
</dbReference>
<feature type="signal peptide" evidence="1">
    <location>
        <begin position="1"/>
        <end position="31"/>
    </location>
</feature>
<evidence type="ECO:0000313" key="4">
    <source>
        <dbReference type="Proteomes" id="UP000233458"/>
    </source>
</evidence>